<organism evidence="1 2">
    <name type="scientific">Endocarpon pusillum</name>
    <dbReference type="NCBI Taxonomy" id="364733"/>
    <lineage>
        <taxon>Eukaryota</taxon>
        <taxon>Fungi</taxon>
        <taxon>Dikarya</taxon>
        <taxon>Ascomycota</taxon>
        <taxon>Pezizomycotina</taxon>
        <taxon>Eurotiomycetes</taxon>
        <taxon>Chaetothyriomycetidae</taxon>
        <taxon>Verrucariales</taxon>
        <taxon>Verrucariaceae</taxon>
        <taxon>Endocarpon</taxon>
    </lineage>
</organism>
<evidence type="ECO:0000313" key="1">
    <source>
        <dbReference type="EMBL" id="KAF7512237.1"/>
    </source>
</evidence>
<dbReference type="AlphaFoldDB" id="A0A8H7AQ84"/>
<protein>
    <submittedName>
        <fullName evidence="1">Uncharacterized protein</fullName>
    </submittedName>
</protein>
<proteinExistence type="predicted"/>
<evidence type="ECO:0000313" key="2">
    <source>
        <dbReference type="Proteomes" id="UP000606974"/>
    </source>
</evidence>
<dbReference type="OrthoDB" id="5428616at2759"/>
<keyword evidence="2" id="KW-1185">Reference proteome</keyword>
<dbReference type="EMBL" id="JAACFV010000014">
    <property type="protein sequence ID" value="KAF7512237.1"/>
    <property type="molecule type" value="Genomic_DNA"/>
</dbReference>
<dbReference type="Proteomes" id="UP000606974">
    <property type="component" value="Unassembled WGS sequence"/>
</dbReference>
<sequence>MSLVGKNTEPLREVLDNLRLPEVPNRSPAVVVYQNYIEGHFYNNPINFASCDSTLNLGDVERMSYGSQRLSSMHHENLPAVTPPPSEHDAADADRRGLSLISEAPPAYKIREYNWFTPGRYFKIWAREGDNVDIEIHNKEFILLDTKNIEGPGLLVRQHITEQCEGHKGSFNRTHVLLKNQHPSMPPSTAGAQSSRKVVFMDEEEDEVAENTFIELEHTYNIPFVKYKCIDHGALTPSSLKNLRRYYLGWLKYHWDME</sequence>
<comment type="caution">
    <text evidence="1">The sequence shown here is derived from an EMBL/GenBank/DDBJ whole genome shotgun (WGS) entry which is preliminary data.</text>
</comment>
<accession>A0A8H7AQ84</accession>
<name>A0A8H7AQ84_9EURO</name>
<gene>
    <name evidence="1" type="ORF">GJ744_002399</name>
</gene>
<reference evidence="1" key="1">
    <citation type="submission" date="2020-02" db="EMBL/GenBank/DDBJ databases">
        <authorList>
            <person name="Palmer J.M."/>
        </authorList>
    </citation>
    <scope>NUCLEOTIDE SEQUENCE</scope>
    <source>
        <strain evidence="1">EPUS1.4</strain>
        <tissue evidence="1">Thallus</tissue>
    </source>
</reference>